<evidence type="ECO:0000256" key="10">
    <source>
        <dbReference type="RuleBase" id="RU000488"/>
    </source>
</evidence>
<keyword evidence="7" id="KW-0496">Mitochondrion</keyword>
<dbReference type="PROSITE" id="PS50920">
    <property type="entry name" value="SOLCAR"/>
    <property type="match status" value="3"/>
</dbReference>
<dbReference type="InterPro" id="IPR002067">
    <property type="entry name" value="MCP"/>
</dbReference>
<accession>A0ABP1GEC4</accession>
<keyword evidence="6" id="KW-1133">Transmembrane helix</keyword>
<dbReference type="Gene3D" id="1.50.40.10">
    <property type="entry name" value="Mitochondrial carrier domain"/>
    <property type="match status" value="1"/>
</dbReference>
<evidence type="ECO:0000313" key="11">
    <source>
        <dbReference type="EMBL" id="CAL5229635.1"/>
    </source>
</evidence>
<evidence type="ECO:0000256" key="4">
    <source>
        <dbReference type="ARBA" id="ARBA00022692"/>
    </source>
</evidence>
<keyword evidence="12" id="KW-1185">Reference proteome</keyword>
<sequence>MLQADAPVSTPSPLAPATKDFLAGAVGGCASVLAGQPLDTIRIRLQHGAFGDFGQTCRSLVASGGIKCLFKGAAYPLLTITLQSAVVFQSFGIACRAINRDQAVLPYEQVCMAGMFSGAVQTAISTPVDLLKIRQQLQVARSGMASYVGPLQLLRQILKTEGLPGLYRGGCITLLRDIPAHAIYFTSYELCHELFEPGSRLTGTHSPAALFVSGGIAGALSWLGIYHFDVVKTRLQSLPASVSPYKGCWSCARHIYAAEGARAFARGLGTTLCRAFIVNAVLFSGYETALQALSGHDPANAA</sequence>
<dbReference type="PANTHER" id="PTHR45624:SF10">
    <property type="entry name" value="SLC (SOLUTE CARRIER) HOMOLOG"/>
    <property type="match status" value="1"/>
</dbReference>
<feature type="repeat" description="Solcar" evidence="9">
    <location>
        <begin position="205"/>
        <end position="292"/>
    </location>
</feature>
<evidence type="ECO:0000256" key="8">
    <source>
        <dbReference type="ARBA" id="ARBA00023136"/>
    </source>
</evidence>
<feature type="repeat" description="Solcar" evidence="9">
    <location>
        <begin position="105"/>
        <end position="194"/>
    </location>
</feature>
<evidence type="ECO:0000256" key="9">
    <source>
        <dbReference type="PROSITE-ProRule" id="PRU00282"/>
    </source>
</evidence>
<evidence type="ECO:0000313" key="12">
    <source>
        <dbReference type="Proteomes" id="UP001497392"/>
    </source>
</evidence>
<comment type="caution">
    <text evidence="11">The sequence shown here is derived from an EMBL/GenBank/DDBJ whole genome shotgun (WGS) entry which is preliminary data.</text>
</comment>
<evidence type="ECO:0000256" key="2">
    <source>
        <dbReference type="ARBA" id="ARBA00006375"/>
    </source>
</evidence>
<evidence type="ECO:0000256" key="6">
    <source>
        <dbReference type="ARBA" id="ARBA00022989"/>
    </source>
</evidence>
<comment type="similarity">
    <text evidence="2 10">Belongs to the mitochondrial carrier (TC 2.A.29) family.</text>
</comment>
<dbReference type="InterPro" id="IPR023395">
    <property type="entry name" value="MCP_dom_sf"/>
</dbReference>
<dbReference type="PRINTS" id="PR00926">
    <property type="entry name" value="MITOCARRIER"/>
</dbReference>
<keyword evidence="3 10" id="KW-0813">Transport</keyword>
<dbReference type="SUPFAM" id="SSF103506">
    <property type="entry name" value="Mitochondrial carrier"/>
    <property type="match status" value="1"/>
</dbReference>
<dbReference type="EMBL" id="CAXHTA020000021">
    <property type="protein sequence ID" value="CAL5229635.1"/>
    <property type="molecule type" value="Genomic_DNA"/>
</dbReference>
<evidence type="ECO:0000256" key="3">
    <source>
        <dbReference type="ARBA" id="ARBA00022448"/>
    </source>
</evidence>
<dbReference type="PANTHER" id="PTHR45624">
    <property type="entry name" value="MITOCHONDRIAL BASIC AMINO ACIDS TRANSPORTER-RELATED"/>
    <property type="match status" value="1"/>
</dbReference>
<reference evidence="11 12" key="1">
    <citation type="submission" date="2024-06" db="EMBL/GenBank/DDBJ databases">
        <authorList>
            <person name="Kraege A."/>
            <person name="Thomma B."/>
        </authorList>
    </citation>
    <scope>NUCLEOTIDE SEQUENCE [LARGE SCALE GENOMIC DNA]</scope>
</reference>
<proteinExistence type="inferred from homology"/>
<feature type="repeat" description="Solcar" evidence="9">
    <location>
        <begin position="15"/>
        <end position="97"/>
    </location>
</feature>
<keyword evidence="8 9" id="KW-0472">Membrane</keyword>
<dbReference type="Proteomes" id="UP001497392">
    <property type="component" value="Unassembled WGS sequence"/>
</dbReference>
<dbReference type="Pfam" id="PF00153">
    <property type="entry name" value="Mito_carr"/>
    <property type="match status" value="3"/>
</dbReference>
<keyword evidence="4 9" id="KW-0812">Transmembrane</keyword>
<evidence type="ECO:0000256" key="7">
    <source>
        <dbReference type="ARBA" id="ARBA00023128"/>
    </source>
</evidence>
<organism evidence="11 12">
    <name type="scientific">Coccomyxa viridis</name>
    <dbReference type="NCBI Taxonomy" id="1274662"/>
    <lineage>
        <taxon>Eukaryota</taxon>
        <taxon>Viridiplantae</taxon>
        <taxon>Chlorophyta</taxon>
        <taxon>core chlorophytes</taxon>
        <taxon>Trebouxiophyceae</taxon>
        <taxon>Trebouxiophyceae incertae sedis</taxon>
        <taxon>Coccomyxaceae</taxon>
        <taxon>Coccomyxa</taxon>
    </lineage>
</organism>
<keyword evidence="5" id="KW-0677">Repeat</keyword>
<name>A0ABP1GEC4_9CHLO</name>
<gene>
    <name evidence="11" type="primary">g12999</name>
    <name evidence="11" type="ORF">VP750_LOCUS11541</name>
</gene>
<dbReference type="InterPro" id="IPR018108">
    <property type="entry name" value="MCP_transmembrane"/>
</dbReference>
<evidence type="ECO:0000256" key="1">
    <source>
        <dbReference type="ARBA" id="ARBA00004225"/>
    </source>
</evidence>
<evidence type="ECO:0000256" key="5">
    <source>
        <dbReference type="ARBA" id="ARBA00022737"/>
    </source>
</evidence>
<dbReference type="InterPro" id="IPR050567">
    <property type="entry name" value="Mitochondrial_Carrier"/>
</dbReference>
<protein>
    <submittedName>
        <fullName evidence="11">G12999 protein</fullName>
    </submittedName>
</protein>
<comment type="subcellular location">
    <subcellularLocation>
        <location evidence="1">Mitochondrion membrane</location>
        <topology evidence="1">Multi-pass membrane protein</topology>
    </subcellularLocation>
</comment>